<feature type="signal peptide" evidence="1">
    <location>
        <begin position="1"/>
        <end position="24"/>
    </location>
</feature>
<accession>A0A0D0C4Z3</accession>
<dbReference type="Proteomes" id="UP000053593">
    <property type="component" value="Unassembled WGS sequence"/>
</dbReference>
<gene>
    <name evidence="2" type="ORF">GYMLUDRAFT_253502</name>
</gene>
<proteinExistence type="predicted"/>
<organism evidence="2 3">
    <name type="scientific">Collybiopsis luxurians FD-317 M1</name>
    <dbReference type="NCBI Taxonomy" id="944289"/>
    <lineage>
        <taxon>Eukaryota</taxon>
        <taxon>Fungi</taxon>
        <taxon>Dikarya</taxon>
        <taxon>Basidiomycota</taxon>
        <taxon>Agaricomycotina</taxon>
        <taxon>Agaricomycetes</taxon>
        <taxon>Agaricomycetidae</taxon>
        <taxon>Agaricales</taxon>
        <taxon>Marasmiineae</taxon>
        <taxon>Omphalotaceae</taxon>
        <taxon>Collybiopsis</taxon>
        <taxon>Collybiopsis luxurians</taxon>
    </lineage>
</organism>
<keyword evidence="1" id="KW-0732">Signal</keyword>
<keyword evidence="3" id="KW-1185">Reference proteome</keyword>
<evidence type="ECO:0000313" key="2">
    <source>
        <dbReference type="EMBL" id="KIK49853.1"/>
    </source>
</evidence>
<dbReference type="EMBL" id="KN834978">
    <property type="protein sequence ID" value="KIK49853.1"/>
    <property type="molecule type" value="Genomic_DNA"/>
</dbReference>
<reference evidence="2 3" key="1">
    <citation type="submission" date="2014-04" db="EMBL/GenBank/DDBJ databases">
        <title>Evolutionary Origins and Diversification of the Mycorrhizal Mutualists.</title>
        <authorList>
            <consortium name="DOE Joint Genome Institute"/>
            <consortium name="Mycorrhizal Genomics Consortium"/>
            <person name="Kohler A."/>
            <person name="Kuo A."/>
            <person name="Nagy L.G."/>
            <person name="Floudas D."/>
            <person name="Copeland A."/>
            <person name="Barry K.W."/>
            <person name="Cichocki N."/>
            <person name="Veneault-Fourrey C."/>
            <person name="LaButti K."/>
            <person name="Lindquist E.A."/>
            <person name="Lipzen A."/>
            <person name="Lundell T."/>
            <person name="Morin E."/>
            <person name="Murat C."/>
            <person name="Riley R."/>
            <person name="Ohm R."/>
            <person name="Sun H."/>
            <person name="Tunlid A."/>
            <person name="Henrissat B."/>
            <person name="Grigoriev I.V."/>
            <person name="Hibbett D.S."/>
            <person name="Martin F."/>
        </authorList>
    </citation>
    <scope>NUCLEOTIDE SEQUENCE [LARGE SCALE GENOMIC DNA]</scope>
    <source>
        <strain evidence="2 3">FD-317 M1</strain>
    </source>
</reference>
<evidence type="ECO:0000256" key="1">
    <source>
        <dbReference type="SAM" id="SignalP"/>
    </source>
</evidence>
<feature type="chain" id="PRO_5002225014" evidence="1">
    <location>
        <begin position="25"/>
        <end position="70"/>
    </location>
</feature>
<dbReference type="AlphaFoldDB" id="A0A0D0C4Z3"/>
<name>A0A0D0C4Z3_9AGAR</name>
<dbReference type="HOGENOM" id="CLU_2758033_0_0_1"/>
<sequence>MMGRGHPLVPVFCHMAAILPLVEPFEIDPTGQQGSVWATEINIQKSKSRLEPFDVSVTKWFTAEWLSRAW</sequence>
<protein>
    <submittedName>
        <fullName evidence="2">Unplaced genomic scaffold GYMLUscaffold_230, whole genome shotgun sequence</fullName>
    </submittedName>
</protein>
<evidence type="ECO:0000313" key="3">
    <source>
        <dbReference type="Proteomes" id="UP000053593"/>
    </source>
</evidence>